<reference evidence="11" key="1">
    <citation type="submission" date="2015-09" db="EMBL/GenBank/DDBJ databases">
        <authorList>
            <consortium name="Pathogen Informatics"/>
        </authorList>
    </citation>
    <scope>NUCLEOTIDE SEQUENCE</scope>
    <source>
        <strain evidence="11">2789STDY5834896</strain>
    </source>
</reference>
<feature type="binding site" evidence="9">
    <location>
        <position position="275"/>
    </location>
    <ligand>
        <name>pyridoxal 5'-phosphate</name>
        <dbReference type="ChEBI" id="CHEBI:597326"/>
    </ligand>
</feature>
<comment type="similarity">
    <text evidence="9">Belongs to the class-I pyridoxal-phosphate-dependent aminotransferase family. LL-diaminopimelate aminotransferase subfamily.</text>
</comment>
<dbReference type="InterPro" id="IPR015424">
    <property type="entry name" value="PyrdxlP-dep_Trfase"/>
</dbReference>
<proteinExistence type="inferred from homology"/>
<comment type="cofactor">
    <cofactor evidence="1 9">
        <name>pyridoxal 5'-phosphate</name>
        <dbReference type="ChEBI" id="CHEBI:597326"/>
    </cofactor>
</comment>
<dbReference type="EC" id="2.6.1.83" evidence="3 9"/>
<feature type="binding site" evidence="9">
    <location>
        <position position="130"/>
    </location>
    <ligand>
        <name>pyridoxal 5'-phosphate</name>
        <dbReference type="ChEBI" id="CHEBI:597326"/>
    </ligand>
</feature>
<keyword evidence="6 9" id="KW-0808">Transferase</keyword>
<dbReference type="SUPFAM" id="SSF53383">
    <property type="entry name" value="PLP-dependent transferases"/>
    <property type="match status" value="1"/>
</dbReference>
<keyword evidence="7 9" id="KW-0663">Pyridoxal phosphate</keyword>
<feature type="binding site" evidence="9">
    <location>
        <position position="41"/>
    </location>
    <ligand>
        <name>substrate</name>
    </ligand>
</feature>
<evidence type="ECO:0000256" key="9">
    <source>
        <dbReference type="HAMAP-Rule" id="MF_01642"/>
    </source>
</evidence>
<evidence type="ECO:0000256" key="1">
    <source>
        <dbReference type="ARBA" id="ARBA00001933"/>
    </source>
</evidence>
<feature type="binding site" evidence="9">
    <location>
        <position position="371"/>
    </location>
    <ligand>
        <name>substrate</name>
    </ligand>
</feature>
<comment type="caution">
    <text evidence="9">Lacks conserved residue(s) required for the propagation of feature annotation.</text>
</comment>
<dbReference type="Gene3D" id="3.90.1150.10">
    <property type="entry name" value="Aspartate Aminotransferase, domain 1"/>
    <property type="match status" value="1"/>
</dbReference>
<evidence type="ECO:0000256" key="2">
    <source>
        <dbReference type="ARBA" id="ARBA00004982"/>
    </source>
</evidence>
<dbReference type="Gene3D" id="3.40.640.10">
    <property type="entry name" value="Type I PLP-dependent aspartate aminotransferase-like (Major domain)"/>
    <property type="match status" value="1"/>
</dbReference>
<evidence type="ECO:0000259" key="10">
    <source>
        <dbReference type="Pfam" id="PF00155"/>
    </source>
</evidence>
<evidence type="ECO:0000256" key="4">
    <source>
        <dbReference type="ARBA" id="ARBA00018052"/>
    </source>
</evidence>
<feature type="binding site" evidence="9">
    <location>
        <position position="245"/>
    </location>
    <ligand>
        <name>pyridoxal 5'-phosphate</name>
        <dbReference type="ChEBI" id="CHEBI:597326"/>
    </ligand>
</feature>
<dbReference type="NCBIfam" id="TIGR03542">
    <property type="entry name" value="DAPAT_plant"/>
    <property type="match status" value="1"/>
</dbReference>
<dbReference type="Pfam" id="PF00155">
    <property type="entry name" value="Aminotran_1_2"/>
    <property type="match status" value="1"/>
</dbReference>
<dbReference type="GO" id="GO:0030170">
    <property type="term" value="F:pyridoxal phosphate binding"/>
    <property type="evidence" value="ECO:0007669"/>
    <property type="project" value="UniProtKB-UniRule"/>
</dbReference>
<dbReference type="InterPro" id="IPR015421">
    <property type="entry name" value="PyrdxlP-dep_Trfase_major"/>
</dbReference>
<dbReference type="InterPro" id="IPR019942">
    <property type="entry name" value="DapL/ALD1"/>
</dbReference>
<dbReference type="HAMAP" id="MF_01642">
    <property type="entry name" value="DapL_aminotrans_1"/>
    <property type="match status" value="1"/>
</dbReference>
<name>A0A1C6IJA5_9FIRM</name>
<feature type="binding site" evidence="9">
    <location>
        <begin position="234"/>
        <end position="236"/>
    </location>
    <ligand>
        <name>pyridoxal 5'-phosphate</name>
        <dbReference type="ChEBI" id="CHEBI:597326"/>
    </ligand>
</feature>
<feature type="binding site" evidence="9">
    <location>
        <position position="71"/>
    </location>
    <ligand>
        <name>pyridoxal 5'-phosphate</name>
        <dbReference type="ChEBI" id="CHEBI:597326"/>
    </ligand>
</feature>
<dbReference type="CDD" id="cd00609">
    <property type="entry name" value="AAT_like"/>
    <property type="match status" value="1"/>
</dbReference>
<dbReference type="PANTHER" id="PTHR43144">
    <property type="entry name" value="AMINOTRANSFERASE"/>
    <property type="match status" value="1"/>
</dbReference>
<evidence type="ECO:0000313" key="11">
    <source>
        <dbReference type="EMBL" id="SCJ69770.1"/>
    </source>
</evidence>
<dbReference type="UniPathway" id="UPA00034">
    <property type="reaction ID" value="UER00466"/>
</dbReference>
<feature type="binding site" evidence="9">
    <location>
        <position position="206"/>
    </location>
    <ligand>
        <name>pyridoxal 5'-phosphate</name>
        <dbReference type="ChEBI" id="CHEBI:597326"/>
    </ligand>
</feature>
<dbReference type="InterPro" id="IPR004839">
    <property type="entry name" value="Aminotransferase_I/II_large"/>
</dbReference>
<comment type="catalytic activity">
    <reaction evidence="8 9">
        <text>(2S,6S)-2,6-diaminopimelate + 2-oxoglutarate = (S)-2,3,4,5-tetrahydrodipicolinate + L-glutamate + H2O + H(+)</text>
        <dbReference type="Rhea" id="RHEA:23988"/>
        <dbReference type="ChEBI" id="CHEBI:15377"/>
        <dbReference type="ChEBI" id="CHEBI:15378"/>
        <dbReference type="ChEBI" id="CHEBI:16810"/>
        <dbReference type="ChEBI" id="CHEBI:16845"/>
        <dbReference type="ChEBI" id="CHEBI:29985"/>
        <dbReference type="ChEBI" id="CHEBI:57609"/>
        <dbReference type="EC" id="2.6.1.83"/>
    </reaction>
</comment>
<dbReference type="InterPro" id="IPR015422">
    <property type="entry name" value="PyrdxlP-dep_Trfase_small"/>
</dbReference>
<feature type="domain" description="Aminotransferase class I/classII large" evidence="10">
    <location>
        <begin position="34"/>
        <end position="380"/>
    </location>
</feature>
<feature type="binding site" evidence="9">
    <location>
        <position position="175"/>
    </location>
    <ligand>
        <name>pyridoxal 5'-phosphate</name>
        <dbReference type="ChEBI" id="CHEBI:597326"/>
    </ligand>
</feature>
<dbReference type="GO" id="GO:0033362">
    <property type="term" value="P:lysine biosynthetic process via diaminopimelate, diaminopimelate-aminotransferase pathway"/>
    <property type="evidence" value="ECO:0007669"/>
    <property type="project" value="UniProtKB-UniRule"/>
</dbReference>
<keyword evidence="5 9" id="KW-0032">Aminotransferase</keyword>
<feature type="binding site" evidence="9">
    <location>
        <position position="130"/>
    </location>
    <ligand>
        <name>substrate</name>
    </ligand>
</feature>
<sequence>MKLNQGYRHLQNSYFFSSIVKKTEDYRAQDPKADIIRLGVGDVSIPLCPAVVHAMQQAVQEMGRKGTFHGYGPEQGYDFLRSAIRGYYRRYGVRLEMDEIFVSDGANSDLGNILDLFDRDNTVLIPNPVYPVYEDTNIMAGRKILYMHASEQNGFLPLPDKSIQADIIYLCSPGNPTGAVYSRAQLEKWVDYANDMGAIIIFDAAYESFIATPDLPHSIFEIRGAKTCAIEICSLSKTAGFTGTRCGYTVVPRRLVREGLELRRMWLRRQTTKFNGVSYIVQRGAEAVFSPEGIEQTRSAIAYYRENGRIIKSALEELGIWHVGGEHSPYVWLKCPSGMGSWAYFEYLLHTCHIVSTPGAGFGSSGEGYLRLSSFAGRDDTVRAMERFIQKGIPGQSAGQ</sequence>
<feature type="binding site" evidence="9">
    <location>
        <position position="14"/>
    </location>
    <ligand>
        <name>substrate</name>
    </ligand>
</feature>
<accession>A0A1C6IJA5</accession>
<dbReference type="AlphaFoldDB" id="A0A1C6IJA5"/>
<protein>
    <recommendedName>
        <fullName evidence="4 9">LL-diaminopimelate aminotransferase</fullName>
        <shortName evidence="9">DAP-AT</shortName>
        <shortName evidence="9">DAP-aminotransferase</shortName>
        <shortName evidence="9">LL-DAP-aminotransferase</shortName>
        <ecNumber evidence="3 9">2.6.1.83</ecNumber>
    </recommendedName>
</protein>
<comment type="subunit">
    <text evidence="9">Homodimer.</text>
</comment>
<organism evidence="11">
    <name type="scientific">uncultured Anaerotruncus sp</name>
    <dbReference type="NCBI Taxonomy" id="905011"/>
    <lineage>
        <taxon>Bacteria</taxon>
        <taxon>Bacillati</taxon>
        <taxon>Bacillota</taxon>
        <taxon>Clostridia</taxon>
        <taxon>Eubacteriales</taxon>
        <taxon>Oscillospiraceae</taxon>
        <taxon>Anaerotruncus</taxon>
        <taxon>environmental samples</taxon>
    </lineage>
</organism>
<feature type="binding site" evidence="9">
    <location>
        <position position="175"/>
    </location>
    <ligand>
        <name>substrate</name>
    </ligand>
</feature>
<dbReference type="GO" id="GO:0010285">
    <property type="term" value="F:L,L-diaminopimelate aminotransferase activity"/>
    <property type="evidence" value="ECO:0007669"/>
    <property type="project" value="UniProtKB-UniRule"/>
</dbReference>
<dbReference type="FunFam" id="3.40.640.10:FF:000099">
    <property type="entry name" value="LL-diaminopimelate aminotransferase, chloroplastic"/>
    <property type="match status" value="1"/>
</dbReference>
<evidence type="ECO:0000256" key="6">
    <source>
        <dbReference type="ARBA" id="ARBA00022679"/>
    </source>
</evidence>
<evidence type="ECO:0000256" key="3">
    <source>
        <dbReference type="ARBA" id="ARBA00013138"/>
    </source>
</evidence>
<feature type="binding site" evidence="9">
    <location>
        <position position="275"/>
    </location>
    <ligand>
        <name>substrate</name>
    </ligand>
</feature>
<dbReference type="EMBL" id="FMHG01000001">
    <property type="protein sequence ID" value="SCJ69770.1"/>
    <property type="molecule type" value="Genomic_DNA"/>
</dbReference>
<feature type="modified residue" description="N6-(pyridoxal phosphate)lysine" evidence="9">
    <location>
        <position position="237"/>
    </location>
</feature>
<evidence type="ECO:0000256" key="5">
    <source>
        <dbReference type="ARBA" id="ARBA00022576"/>
    </source>
</evidence>
<evidence type="ECO:0000256" key="7">
    <source>
        <dbReference type="ARBA" id="ARBA00022898"/>
    </source>
</evidence>
<gene>
    <name evidence="9 11" type="primary">dapL</name>
    <name evidence="11" type="ORF">SAMEA3545359_01478</name>
</gene>
<comment type="function">
    <text evidence="9">Involved in the synthesis of meso-diaminopimelate (m-DAP or DL-DAP), required for both lysine and peptidoglycan biosynthesis. Catalyzes the direct conversion of tetrahydrodipicolinate to LL-diaminopimelate.</text>
</comment>
<comment type="pathway">
    <text evidence="2 9">Amino-acid biosynthesis; L-lysine biosynthesis via DAP pathway; LL-2,6-diaminopimelate from (S)-tetrahydrodipicolinate (aminotransferase route): step 1/1.</text>
</comment>
<evidence type="ECO:0000256" key="8">
    <source>
        <dbReference type="ARBA" id="ARBA00051934"/>
    </source>
</evidence>